<sequence>MPVLLKGGQSTPSNSADGRAGCTKRPARPARPSAKLNQSSSADGRARSTTRPARPSAELDRTRDQLGHPPRWTSPVRRMAELDRTRDQLGRPPSWTSPVRWMAELDRTRDQLGHLPRSREEEHLERQARPIGSKAETPTSGTPSSSADGRAGSTTRPARPSAELDQKRDQLAHPPSWTSPVRRMAELDRKHDQLGGWSSWIEHATSSAIHQAGPVQFVGWPSWIDNTTSSAIRRAEPVQLGRWPSWIEHATSLAIRRGGLVQFGGWPSWIEQATSSAICHPAAKKNTWNDKHGLEAAKPKRLLLGTDEIRLTAKEQEMVLTPYHDALVISLTVANCLVKKILEDNGSSGYIIFHAAYKDLGLEESALTRRITPLIGFSGETTLKGKTE</sequence>
<dbReference type="PANTHER" id="PTHR33240">
    <property type="entry name" value="OS08G0508500 PROTEIN"/>
    <property type="match status" value="1"/>
</dbReference>
<comment type="caution">
    <text evidence="2">The sequence shown here is derived from an EMBL/GenBank/DDBJ whole genome shotgun (WGS) entry which is preliminary data.</text>
</comment>
<dbReference type="Proteomes" id="UP000266723">
    <property type="component" value="Unassembled WGS sequence"/>
</dbReference>
<evidence type="ECO:0000256" key="1">
    <source>
        <dbReference type="SAM" id="MobiDB-lite"/>
    </source>
</evidence>
<proteinExistence type="predicted"/>
<name>A0ABQ7BWE6_BRACR</name>
<evidence type="ECO:0000313" key="3">
    <source>
        <dbReference type="Proteomes" id="UP000266723"/>
    </source>
</evidence>
<feature type="compositionally biased region" description="Basic and acidic residues" evidence="1">
    <location>
        <begin position="113"/>
        <end position="128"/>
    </location>
</feature>
<dbReference type="EMBL" id="QGKV02000832">
    <property type="protein sequence ID" value="KAF3543588.1"/>
    <property type="molecule type" value="Genomic_DNA"/>
</dbReference>
<gene>
    <name evidence="2" type="ORF">DY000_02007290</name>
</gene>
<reference evidence="2 3" key="1">
    <citation type="journal article" date="2020" name="BMC Genomics">
        <title>Intraspecific diversification of the crop wild relative Brassica cretica Lam. using demographic model selection.</title>
        <authorList>
            <person name="Kioukis A."/>
            <person name="Michalopoulou V.A."/>
            <person name="Briers L."/>
            <person name="Pirintsos S."/>
            <person name="Studholme D.J."/>
            <person name="Pavlidis P."/>
            <person name="Sarris P.F."/>
        </authorList>
    </citation>
    <scope>NUCLEOTIDE SEQUENCE [LARGE SCALE GENOMIC DNA]</scope>
    <source>
        <strain evidence="3">cv. PFS-1207/04</strain>
    </source>
</reference>
<feature type="region of interest" description="Disordered" evidence="1">
    <location>
        <begin position="113"/>
        <end position="182"/>
    </location>
</feature>
<feature type="compositionally biased region" description="Polar residues" evidence="1">
    <location>
        <begin position="35"/>
        <end position="51"/>
    </location>
</feature>
<feature type="region of interest" description="Disordered" evidence="1">
    <location>
        <begin position="1"/>
        <end position="97"/>
    </location>
</feature>
<organism evidence="2 3">
    <name type="scientific">Brassica cretica</name>
    <name type="common">Mustard</name>
    <dbReference type="NCBI Taxonomy" id="69181"/>
    <lineage>
        <taxon>Eukaryota</taxon>
        <taxon>Viridiplantae</taxon>
        <taxon>Streptophyta</taxon>
        <taxon>Embryophyta</taxon>
        <taxon>Tracheophyta</taxon>
        <taxon>Spermatophyta</taxon>
        <taxon>Magnoliopsida</taxon>
        <taxon>eudicotyledons</taxon>
        <taxon>Gunneridae</taxon>
        <taxon>Pentapetalae</taxon>
        <taxon>rosids</taxon>
        <taxon>malvids</taxon>
        <taxon>Brassicales</taxon>
        <taxon>Brassicaceae</taxon>
        <taxon>Brassiceae</taxon>
        <taxon>Brassica</taxon>
    </lineage>
</organism>
<evidence type="ECO:0000313" key="2">
    <source>
        <dbReference type="EMBL" id="KAF3543588.1"/>
    </source>
</evidence>
<protein>
    <submittedName>
        <fullName evidence="2">Uncharacterized protein</fullName>
    </submittedName>
</protein>
<feature type="compositionally biased region" description="Basic and acidic residues" evidence="1">
    <location>
        <begin position="162"/>
        <end position="171"/>
    </location>
</feature>
<feature type="compositionally biased region" description="Polar residues" evidence="1">
    <location>
        <begin position="136"/>
        <end position="156"/>
    </location>
</feature>
<feature type="compositionally biased region" description="Basic and acidic residues" evidence="1">
    <location>
        <begin position="57"/>
        <end position="66"/>
    </location>
</feature>
<accession>A0ABQ7BWE6</accession>
<dbReference type="PANTHER" id="PTHR33240:SF8">
    <property type="entry name" value="OS03G0439900 PROTEIN"/>
    <property type="match status" value="1"/>
</dbReference>
<feature type="compositionally biased region" description="Basic and acidic residues" evidence="1">
    <location>
        <begin position="78"/>
        <end position="89"/>
    </location>
</feature>
<keyword evidence="3" id="KW-1185">Reference proteome</keyword>